<name>E0PCG3_STREI</name>
<feature type="chain" id="PRO_5023352639" description="Arginine biosynthesis bifunctional protein ArgJ alpha chain" evidence="10">
    <location>
        <begin position="1"/>
        <end position="222"/>
    </location>
</feature>
<feature type="binding site" evidence="10">
    <location>
        <position position="309"/>
    </location>
    <ligand>
        <name>substrate</name>
    </ligand>
</feature>
<feature type="active site" description="Nucleophile" evidence="10">
    <location>
        <position position="223"/>
    </location>
</feature>
<comment type="subcellular location">
    <subcellularLocation>
        <location evidence="10">Cytoplasm</location>
    </subcellularLocation>
</comment>
<comment type="caution">
    <text evidence="11">The sequence shown here is derived from an EMBL/GenBank/DDBJ whole genome shotgun (WGS) entry which is preliminary data.</text>
</comment>
<proteinExistence type="inferred from homology"/>
<dbReference type="PANTHER" id="PTHR23100:SF0">
    <property type="entry name" value="ARGININE BIOSYNTHESIS BIFUNCTIONAL PROTEIN ARGJ, MITOCHONDRIAL"/>
    <property type="match status" value="1"/>
</dbReference>
<feature type="site" description="Involved in the stabilization of negative charge on the oxyanion by the formation of the oxyanion hole" evidence="10">
    <location>
        <position position="153"/>
    </location>
</feature>
<feature type="binding site" evidence="10">
    <location>
        <position position="223"/>
    </location>
    <ligand>
        <name>substrate</name>
    </ligand>
</feature>
<accession>E0PCG3</accession>
<dbReference type="MEROPS" id="T05.002"/>
<dbReference type="InterPro" id="IPR016117">
    <property type="entry name" value="ArgJ-like_dom_sf"/>
</dbReference>
<dbReference type="UniPathway" id="UPA00068">
    <property type="reaction ID" value="UER00106"/>
</dbReference>
<evidence type="ECO:0000256" key="2">
    <source>
        <dbReference type="ARBA" id="ARBA00011475"/>
    </source>
</evidence>
<keyword evidence="8 10" id="KW-0012">Acyltransferase</keyword>
<evidence type="ECO:0000256" key="9">
    <source>
        <dbReference type="ARBA" id="ARBA00049439"/>
    </source>
</evidence>
<evidence type="ECO:0000256" key="6">
    <source>
        <dbReference type="ARBA" id="ARBA00022813"/>
    </source>
</evidence>
<evidence type="ECO:0000256" key="10">
    <source>
        <dbReference type="HAMAP-Rule" id="MF_01106"/>
    </source>
</evidence>
<evidence type="ECO:0000256" key="7">
    <source>
        <dbReference type="ARBA" id="ARBA00023268"/>
    </source>
</evidence>
<dbReference type="NCBIfam" id="TIGR00120">
    <property type="entry name" value="ArgJ"/>
    <property type="match status" value="1"/>
</dbReference>
<comment type="subunit">
    <text evidence="2 10">Heterotetramer of two alpha and two beta chains.</text>
</comment>
<feature type="site" description="Involved in the stabilization of negative charge on the oxyanion by the formation of the oxyanion hole" evidence="10">
    <location>
        <position position="152"/>
    </location>
</feature>
<dbReference type="PANTHER" id="PTHR23100">
    <property type="entry name" value="ARGININE BIOSYNTHESIS BIFUNCTIONAL PROTEIN ARGJ"/>
    <property type="match status" value="1"/>
</dbReference>
<dbReference type="FunFam" id="3.10.20.340:FF:000001">
    <property type="entry name" value="Arginine biosynthesis bifunctional protein ArgJ, chloroplastic"/>
    <property type="match status" value="1"/>
</dbReference>
<keyword evidence="10" id="KW-0963">Cytoplasm</keyword>
<dbReference type="GO" id="GO:0005737">
    <property type="term" value="C:cytoplasm"/>
    <property type="evidence" value="ECO:0007669"/>
    <property type="project" value="UniProtKB-SubCell"/>
</dbReference>
<dbReference type="EC" id="2.3.1.1" evidence="10"/>
<comment type="similarity">
    <text evidence="1 10">Belongs to the ArgJ family.</text>
</comment>
<dbReference type="GO" id="GO:0004358">
    <property type="term" value="F:L-glutamate N-acetyltransferase activity, acting on acetyl-L-ornithine as donor"/>
    <property type="evidence" value="ECO:0007669"/>
    <property type="project" value="UniProtKB-UniRule"/>
</dbReference>
<evidence type="ECO:0000256" key="5">
    <source>
        <dbReference type="ARBA" id="ARBA00022679"/>
    </source>
</evidence>
<sequence>MERNRRFVDFTKLFIEYRKEVAQKVIGKYEFLTCYRCKKMKVIEGNVASPLGFSADGLHAGFKKRKLDFGWIVSEVPASVAGVYTTNKVIAAPLIVTRNSIKKAQKMKAIVVNSGVANSCTGMQGMEDAYTMQKWTAEKLGVEPDLVGIASTGVIGDLLPMDTLKTGLSKLVVNGNSDDFSKAILTTDTMVKTVAVTEKFGRDEVTMAGVAKGSGMIHPNMATMLAFITCDANISSETLQLALSQNVETTFNQITVDGDTSTNDMVLVLSNGCTLNEEILPDTPEFDKFSAMLNYVMQELAKKIAKDGEGASKLIEVNVKNAPNALDARMMAKSVVGSSLVKTAIFGEDPNWGRILAAVGYAGVDVPVDNIDIYLGDIPVMLKSSPVDFEAEEMQDIMHEDEITITVDLHSGEAVGKAWGCDLSYDYVKINALYRT</sequence>
<dbReference type="EC" id="2.3.1.35" evidence="10"/>
<dbReference type="Pfam" id="PF01960">
    <property type="entry name" value="ArgJ"/>
    <property type="match status" value="1"/>
</dbReference>
<organism evidence="11 12">
    <name type="scientific">Streptococcus equinus ATCC 700338</name>
    <dbReference type="NCBI Taxonomy" id="864569"/>
    <lineage>
        <taxon>Bacteria</taxon>
        <taxon>Bacillati</taxon>
        <taxon>Bacillota</taxon>
        <taxon>Bacilli</taxon>
        <taxon>Lactobacillales</taxon>
        <taxon>Streptococcaceae</taxon>
        <taxon>Streptococcus</taxon>
    </lineage>
</organism>
<evidence type="ECO:0000256" key="4">
    <source>
        <dbReference type="ARBA" id="ARBA00022605"/>
    </source>
</evidence>
<reference evidence="11 12" key="1">
    <citation type="submission" date="2010-07" db="EMBL/GenBank/DDBJ databases">
        <authorList>
            <person name="Muzny D."/>
            <person name="Qin X."/>
            <person name="Deng J."/>
            <person name="Jiang H."/>
            <person name="Liu Y."/>
            <person name="Qu J."/>
            <person name="Song X.-Z."/>
            <person name="Zhang L."/>
            <person name="Thornton R."/>
            <person name="Coyle M."/>
            <person name="Francisco L."/>
            <person name="Jackson L."/>
            <person name="Javaid M."/>
            <person name="Korchina V."/>
            <person name="Kovar C."/>
            <person name="Mata R."/>
            <person name="Mathew T."/>
            <person name="Ngo R."/>
            <person name="Nguyen L."/>
            <person name="Nguyen N."/>
            <person name="Okwuonu G."/>
            <person name="Ongeri F."/>
            <person name="Pham C."/>
            <person name="Simmons D."/>
            <person name="Wilczek-Boney K."/>
            <person name="Hale W."/>
            <person name="Jakkamsetti A."/>
            <person name="Pham P."/>
            <person name="Ruth R."/>
            <person name="San Lucas F."/>
            <person name="Warren J."/>
            <person name="Zhang J."/>
            <person name="Zhao Z."/>
            <person name="Zhou C."/>
            <person name="Zhu D."/>
            <person name="Lee S."/>
            <person name="Bess C."/>
            <person name="Blankenburg K."/>
            <person name="Forbes L."/>
            <person name="Fu Q."/>
            <person name="Gubbala S."/>
            <person name="Hirani K."/>
            <person name="Jayaseelan J.C."/>
            <person name="Lara F."/>
            <person name="Munidasa M."/>
            <person name="Palculict T."/>
            <person name="Patil S."/>
            <person name="Pu L.-L."/>
            <person name="Saada N."/>
            <person name="Tang L."/>
            <person name="Weissenberger G."/>
            <person name="Zhu Y."/>
            <person name="Hemphill L."/>
            <person name="Shang Y."/>
            <person name="Youmans B."/>
            <person name="Ayvaz T."/>
            <person name="Ross M."/>
            <person name="Santibanez J."/>
            <person name="Aqrawi P."/>
            <person name="Gross S."/>
            <person name="Joshi V."/>
            <person name="Fowler G."/>
            <person name="Nazareth L."/>
            <person name="Reid J."/>
            <person name="Worley K."/>
            <person name="Petrosino J."/>
            <person name="Highlander S."/>
            <person name="Gibbs R."/>
        </authorList>
    </citation>
    <scope>NUCLEOTIDE SEQUENCE [LARGE SCALE GENOMIC DNA]</scope>
    <source>
        <strain evidence="11 12">ATCC 700338</strain>
    </source>
</reference>
<protein>
    <recommendedName>
        <fullName evidence="10">Arginine biosynthesis bifunctional protein ArgJ</fullName>
    </recommendedName>
    <domain>
        <recommendedName>
            <fullName evidence="10">Glutamate N-acetyltransferase</fullName>
            <ecNumber evidence="10">2.3.1.35</ecNumber>
        </recommendedName>
        <alternativeName>
            <fullName evidence="10">Ornithine acetyltransferase</fullName>
            <shortName evidence="10">OATase</shortName>
        </alternativeName>
        <alternativeName>
            <fullName evidence="10">Ornithine transacetylase</fullName>
        </alternativeName>
    </domain>
    <domain>
        <recommendedName>
            <fullName evidence="10">Amino-acid acetyltransferase</fullName>
            <ecNumber evidence="10">2.3.1.1</ecNumber>
        </recommendedName>
        <alternativeName>
            <fullName evidence="10">N-acetylglutamate synthase</fullName>
            <shortName evidence="10">AGSase</shortName>
        </alternativeName>
    </domain>
    <component>
        <recommendedName>
            <fullName evidence="10">Arginine biosynthesis bifunctional protein ArgJ alpha chain</fullName>
        </recommendedName>
    </component>
    <component>
        <recommendedName>
            <fullName evidence="10">Arginine biosynthesis bifunctional protein ArgJ beta chain</fullName>
        </recommendedName>
    </component>
</protein>
<evidence type="ECO:0000313" key="11">
    <source>
        <dbReference type="EMBL" id="EFM27904.1"/>
    </source>
</evidence>
<dbReference type="Proteomes" id="UP000004290">
    <property type="component" value="Unassembled WGS sequence"/>
</dbReference>
<dbReference type="GO" id="GO:0006526">
    <property type="term" value="P:L-arginine biosynthetic process"/>
    <property type="evidence" value="ECO:0007669"/>
    <property type="project" value="UniProtKB-UniRule"/>
</dbReference>
<feature type="binding site" evidence="10">
    <location>
        <position position="436"/>
    </location>
    <ligand>
        <name>substrate</name>
    </ligand>
</feature>
<dbReference type="HAMAP" id="MF_01106">
    <property type="entry name" value="ArgJ"/>
    <property type="match status" value="1"/>
</dbReference>
<gene>
    <name evidence="10 11" type="primary">argJ</name>
    <name evidence="11" type="ORF">HMPREF9319_0536</name>
</gene>
<comment type="pathway">
    <text evidence="10">Amino-acid biosynthesis; L-arginine biosynthesis; L-ornithine and N-acetyl-L-glutamate from L-glutamate and N(2)-acetyl-L-ornithine (cyclic): step 1/1.</text>
</comment>
<dbReference type="CDD" id="cd02152">
    <property type="entry name" value="OAT"/>
    <property type="match status" value="1"/>
</dbReference>
<dbReference type="GO" id="GO:0004042">
    <property type="term" value="F:L-glutamate N-acetyltransferase activity"/>
    <property type="evidence" value="ECO:0007669"/>
    <property type="project" value="UniProtKB-UniRule"/>
</dbReference>
<dbReference type="InterPro" id="IPR002813">
    <property type="entry name" value="Arg_biosynth_ArgJ"/>
</dbReference>
<feature type="binding site" evidence="10">
    <location>
        <position position="212"/>
    </location>
    <ligand>
        <name>substrate</name>
    </ligand>
</feature>
<dbReference type="SUPFAM" id="SSF56266">
    <property type="entry name" value="DmpA/ArgJ-like"/>
    <property type="match status" value="1"/>
</dbReference>
<dbReference type="FunFam" id="3.60.70.12:FF:000001">
    <property type="entry name" value="Arginine biosynthesis bifunctional protein ArgJ, chloroplastic"/>
    <property type="match status" value="1"/>
</dbReference>
<keyword evidence="12" id="KW-1185">Reference proteome</keyword>
<dbReference type="EMBL" id="AEEL01000010">
    <property type="protein sequence ID" value="EFM27904.1"/>
    <property type="molecule type" value="Genomic_DNA"/>
</dbReference>
<evidence type="ECO:0000256" key="8">
    <source>
        <dbReference type="ARBA" id="ARBA00023315"/>
    </source>
</evidence>
<dbReference type="Gene3D" id="3.10.20.340">
    <property type="entry name" value="ArgJ beta chain, C-terminal domain"/>
    <property type="match status" value="1"/>
</dbReference>
<comment type="function">
    <text evidence="10">Catalyzes two activities which are involved in the cyclic version of arginine biosynthesis: the synthesis of N-acetylglutamate from glutamate and acetyl-CoA as the acetyl donor, and of ornithine by transacetylation between N(2)-acetylornithine and glutamate.</text>
</comment>
<dbReference type="AlphaFoldDB" id="E0PCG3"/>
<keyword evidence="6 10" id="KW-0068">Autocatalytic cleavage</keyword>
<keyword evidence="5 10" id="KW-0808">Transferase</keyword>
<dbReference type="HOGENOM" id="CLU_027172_1_0_9"/>
<evidence type="ECO:0000313" key="12">
    <source>
        <dbReference type="Proteomes" id="UP000004290"/>
    </source>
</evidence>
<comment type="catalytic activity">
    <reaction evidence="10">
        <text>L-glutamate + acetyl-CoA = N-acetyl-L-glutamate + CoA + H(+)</text>
        <dbReference type="Rhea" id="RHEA:24292"/>
        <dbReference type="ChEBI" id="CHEBI:15378"/>
        <dbReference type="ChEBI" id="CHEBI:29985"/>
        <dbReference type="ChEBI" id="CHEBI:44337"/>
        <dbReference type="ChEBI" id="CHEBI:57287"/>
        <dbReference type="ChEBI" id="CHEBI:57288"/>
        <dbReference type="EC" id="2.3.1.1"/>
    </reaction>
</comment>
<feature type="binding site" evidence="10">
    <location>
        <position position="431"/>
    </location>
    <ligand>
        <name>substrate</name>
    </ligand>
</feature>
<keyword evidence="7 10" id="KW-0511">Multifunctional enzyme</keyword>
<feature type="binding site" evidence="10">
    <location>
        <position position="186"/>
    </location>
    <ligand>
        <name>substrate</name>
    </ligand>
</feature>
<comment type="catalytic activity">
    <reaction evidence="9 10">
        <text>N(2)-acetyl-L-ornithine + L-glutamate = N-acetyl-L-glutamate + L-ornithine</text>
        <dbReference type="Rhea" id="RHEA:15349"/>
        <dbReference type="ChEBI" id="CHEBI:29985"/>
        <dbReference type="ChEBI" id="CHEBI:44337"/>
        <dbReference type="ChEBI" id="CHEBI:46911"/>
        <dbReference type="ChEBI" id="CHEBI:57805"/>
        <dbReference type="EC" id="2.3.1.35"/>
    </reaction>
</comment>
<keyword evidence="3 10" id="KW-0055">Arginine biosynthesis</keyword>
<dbReference type="InterPro" id="IPR042195">
    <property type="entry name" value="ArgJ_beta_C"/>
</dbReference>
<feature type="chain" id="PRO_5023352638" description="Arginine biosynthesis bifunctional protein ArgJ beta chain" evidence="10">
    <location>
        <begin position="223"/>
        <end position="436"/>
    </location>
</feature>
<dbReference type="Gene3D" id="3.60.70.12">
    <property type="entry name" value="L-amino peptidase D-ALA esterase/amidase"/>
    <property type="match status" value="1"/>
</dbReference>
<feature type="site" description="Cleavage; by autolysis" evidence="10">
    <location>
        <begin position="222"/>
        <end position="223"/>
    </location>
</feature>
<dbReference type="NCBIfam" id="NF003802">
    <property type="entry name" value="PRK05388.1"/>
    <property type="match status" value="1"/>
</dbReference>
<comment type="pathway">
    <text evidence="10">Amino-acid biosynthesis; L-arginine biosynthesis; N(2)-acetyl-L-ornithine from L-glutamate: step 1/4.</text>
</comment>
<dbReference type="GO" id="GO:0006592">
    <property type="term" value="P:ornithine biosynthetic process"/>
    <property type="evidence" value="ECO:0007669"/>
    <property type="project" value="TreeGrafter"/>
</dbReference>
<keyword evidence="4 10" id="KW-0028">Amino-acid biosynthesis</keyword>
<evidence type="ECO:0000256" key="3">
    <source>
        <dbReference type="ARBA" id="ARBA00022571"/>
    </source>
</evidence>
<evidence type="ECO:0000256" key="1">
    <source>
        <dbReference type="ARBA" id="ARBA00006774"/>
    </source>
</evidence>